<dbReference type="Pfam" id="PF00479">
    <property type="entry name" value="G6PD_N"/>
    <property type="match status" value="1"/>
</dbReference>
<gene>
    <name evidence="7" type="primary">zwf</name>
    <name evidence="10" type="ORF">X560_1427</name>
</gene>
<dbReference type="AlphaFoldDB" id="A0A0J8GFF4"/>
<dbReference type="Proteomes" id="UP000052258">
    <property type="component" value="Unassembled WGS sequence"/>
</dbReference>
<feature type="domain" description="Glucose-6-phosphate dehydrogenase NAD-binding" evidence="8">
    <location>
        <begin position="13"/>
        <end position="190"/>
    </location>
</feature>
<dbReference type="EMBL" id="AZHO01000019">
    <property type="protein sequence ID" value="KMT59488.1"/>
    <property type="molecule type" value="Genomic_DNA"/>
</dbReference>
<evidence type="ECO:0000256" key="7">
    <source>
        <dbReference type="HAMAP-Rule" id="MF_00966"/>
    </source>
</evidence>
<dbReference type="PANTHER" id="PTHR23429">
    <property type="entry name" value="GLUCOSE-6-PHOSPHATE 1-DEHYDROGENASE G6PD"/>
    <property type="match status" value="1"/>
</dbReference>
<keyword evidence="6 7" id="KW-0119">Carbohydrate metabolism</keyword>
<dbReference type="GO" id="GO:0050661">
    <property type="term" value="F:NADP binding"/>
    <property type="evidence" value="ECO:0007669"/>
    <property type="project" value="UniProtKB-UniRule"/>
</dbReference>
<feature type="domain" description="Glucose-6-phosphate dehydrogenase C-terminal" evidence="9">
    <location>
        <begin position="193"/>
        <end position="488"/>
    </location>
</feature>
<evidence type="ECO:0000256" key="1">
    <source>
        <dbReference type="ARBA" id="ARBA00004937"/>
    </source>
</evidence>
<comment type="function">
    <text evidence="7">Catalyzes the oxidation of glucose 6-phosphate to 6-phosphogluconolactone.</text>
</comment>
<dbReference type="GO" id="GO:0004345">
    <property type="term" value="F:glucose-6-phosphate dehydrogenase activity"/>
    <property type="evidence" value="ECO:0007669"/>
    <property type="project" value="UniProtKB-UniRule"/>
</dbReference>
<evidence type="ECO:0000313" key="10">
    <source>
        <dbReference type="EMBL" id="KMT59488.1"/>
    </source>
</evidence>
<keyword evidence="11" id="KW-1185">Reference proteome</keyword>
<proteinExistence type="inferred from homology"/>
<dbReference type="SUPFAM" id="SSF51735">
    <property type="entry name" value="NAD(P)-binding Rossmann-fold domains"/>
    <property type="match status" value="1"/>
</dbReference>
<feature type="binding site" evidence="7">
    <location>
        <position position="185"/>
    </location>
    <ligand>
        <name>substrate</name>
    </ligand>
</feature>
<accession>A0A0J8GFF4</accession>
<dbReference type="GO" id="GO:0006006">
    <property type="term" value="P:glucose metabolic process"/>
    <property type="evidence" value="ECO:0007669"/>
    <property type="project" value="UniProtKB-KW"/>
</dbReference>
<dbReference type="NCBIfam" id="TIGR00871">
    <property type="entry name" value="zwf"/>
    <property type="match status" value="1"/>
</dbReference>
<reference evidence="10 11" key="1">
    <citation type="journal article" date="2015" name="Genome Biol. Evol.">
        <title>Comparative Genomics of Listeria Sensu Lato: Genus-Wide Differences in Evolutionary Dynamics and the Progressive Gain of Complex, Potentially Pathogenicity-Related Traits through Lateral Gene Transfer.</title>
        <authorList>
            <person name="Chiara M."/>
            <person name="Caruso M."/>
            <person name="D'Erchia A.M."/>
            <person name="Manzari C."/>
            <person name="Fraccalvieri R."/>
            <person name="Goffredo E."/>
            <person name="Latorre L."/>
            <person name="Miccolupo A."/>
            <person name="Padalino I."/>
            <person name="Santagada G."/>
            <person name="Chiocco D."/>
            <person name="Pesole G."/>
            <person name="Horner D.S."/>
            <person name="Parisi A."/>
        </authorList>
    </citation>
    <scope>NUCLEOTIDE SEQUENCE [LARGE SCALE GENOMIC DNA]</scope>
    <source>
        <strain evidence="10 11">1991</strain>
    </source>
</reference>
<dbReference type="InterPro" id="IPR022675">
    <property type="entry name" value="G6P_DH_C"/>
</dbReference>
<keyword evidence="5 7" id="KW-0560">Oxidoreductase</keyword>
<feature type="binding site" evidence="7">
    <location>
        <position position="219"/>
    </location>
    <ligand>
        <name>substrate</name>
    </ligand>
</feature>
<feature type="binding site" evidence="7">
    <location>
        <begin position="88"/>
        <end position="89"/>
    </location>
    <ligand>
        <name>NADP(+)</name>
        <dbReference type="ChEBI" id="CHEBI:58349"/>
    </ligand>
</feature>
<evidence type="ECO:0000259" key="8">
    <source>
        <dbReference type="Pfam" id="PF00479"/>
    </source>
</evidence>
<dbReference type="InterPro" id="IPR036291">
    <property type="entry name" value="NAD(P)-bd_dom_sf"/>
</dbReference>
<dbReference type="Gene3D" id="3.40.50.720">
    <property type="entry name" value="NAD(P)-binding Rossmann-like Domain"/>
    <property type="match status" value="1"/>
</dbReference>
<dbReference type="InterPro" id="IPR001282">
    <property type="entry name" value="G6P_DH"/>
</dbReference>
<keyword evidence="3 7" id="KW-0313">Glucose metabolism</keyword>
<evidence type="ECO:0000256" key="4">
    <source>
        <dbReference type="ARBA" id="ARBA00022857"/>
    </source>
</evidence>
<evidence type="ECO:0000256" key="2">
    <source>
        <dbReference type="ARBA" id="ARBA00009975"/>
    </source>
</evidence>
<comment type="pathway">
    <text evidence="1 7">Carbohydrate degradation; pentose phosphate pathway; D-ribulose 5-phosphate from D-glucose 6-phosphate (oxidative stage): step 1/3.</text>
</comment>
<comment type="caution">
    <text evidence="10">The sequence shown here is derived from an EMBL/GenBank/DDBJ whole genome shotgun (WGS) entry which is preliminary data.</text>
</comment>
<dbReference type="UniPathway" id="UPA00115">
    <property type="reaction ID" value="UER00408"/>
</dbReference>
<dbReference type="SUPFAM" id="SSF55347">
    <property type="entry name" value="Glyceraldehyde-3-phosphate dehydrogenase-like, C-terminal domain"/>
    <property type="match status" value="1"/>
</dbReference>
<dbReference type="HAMAP" id="MF_00966">
    <property type="entry name" value="G6PD"/>
    <property type="match status" value="1"/>
</dbReference>
<feature type="active site" description="Proton acceptor" evidence="7">
    <location>
        <position position="243"/>
    </location>
</feature>
<sequence>MTDNLEQKALITIFGGTGDLANRKLYPSLYHLFSKGYLKKNFAVIGTARREWSNDFFRDKVKESIQDIATSSAEADEFASHFYYQSHDVTNKESYVSLKTLSDSLDQKYDLAGNRIFYLAMAPNFFGIIASRIKSEGFVDTKGFHRLIIEKPFGHDLESAKELNDSLREAFHEDEIYRIDHYLGKEMIQNISVIRFANSIIESLWNNRYIDNIQVTLSETLGVEDRGRYYDESGALRDMVQNHILQIVSLLAMEPPIKLSTKEIRHEKVRALRSLRVYEGEEVLKNFIRGQYSAGHAFGKELKGYREEDNVNPESNTETFVAAKLLIDNFRWTGVPFYIRTGKRLAGKATQIAIRFKDVPMNLFSGDMAALGGNVLVIHIQPNEGITLHLNVKKPGQGMETMPVNLNYAHSSPDGMNTPEAYEKLILDCLRGDATYFSHWDEVSLSWNFIDHVADVWKGTDTHFPNYKPGTMGPDEADELLTKDGFSWFKVHEEE</sequence>
<keyword evidence="4 7" id="KW-0521">NADP</keyword>
<dbReference type="PATRIC" id="fig|1430899.3.peg.1627"/>
<dbReference type="RefSeq" id="WP_007472456.1">
    <property type="nucleotide sequence ID" value="NZ_KQ130615.1"/>
</dbReference>
<evidence type="ECO:0000256" key="6">
    <source>
        <dbReference type="ARBA" id="ARBA00023277"/>
    </source>
</evidence>
<dbReference type="Pfam" id="PF02781">
    <property type="entry name" value="G6PD_C"/>
    <property type="match status" value="1"/>
</dbReference>
<feature type="binding site" evidence="7">
    <location>
        <position position="49"/>
    </location>
    <ligand>
        <name>NADP(+)</name>
        <dbReference type="ChEBI" id="CHEBI:58349"/>
    </ligand>
</feature>
<dbReference type="PROSITE" id="PS00069">
    <property type="entry name" value="G6P_DEHYDROGENASE"/>
    <property type="match status" value="1"/>
</dbReference>
<organism evidence="10 11">
    <name type="scientific">Listeria fleischmannii 1991</name>
    <dbReference type="NCBI Taxonomy" id="1430899"/>
    <lineage>
        <taxon>Bacteria</taxon>
        <taxon>Bacillati</taxon>
        <taxon>Bacillota</taxon>
        <taxon>Bacilli</taxon>
        <taxon>Bacillales</taxon>
        <taxon>Listeriaceae</taxon>
        <taxon>Listeria</taxon>
    </lineage>
</organism>
<feature type="binding site" evidence="7">
    <location>
        <position position="343"/>
    </location>
    <ligand>
        <name>substrate</name>
    </ligand>
</feature>
<feature type="binding site" evidence="7">
    <location>
        <position position="181"/>
    </location>
    <ligand>
        <name>substrate</name>
    </ligand>
</feature>
<feature type="binding site" evidence="7">
    <location>
        <position position="151"/>
    </location>
    <ligand>
        <name>NADP(+)</name>
        <dbReference type="ChEBI" id="CHEBI:58349"/>
    </ligand>
</feature>
<protein>
    <recommendedName>
        <fullName evidence="7">Glucose-6-phosphate 1-dehydrogenase</fullName>
        <shortName evidence="7">G6PD</shortName>
        <ecNumber evidence="7">1.1.1.49</ecNumber>
    </recommendedName>
</protein>
<dbReference type="GO" id="GO:0009051">
    <property type="term" value="P:pentose-phosphate shunt, oxidative branch"/>
    <property type="evidence" value="ECO:0007669"/>
    <property type="project" value="TreeGrafter"/>
</dbReference>
<feature type="binding site" evidence="7">
    <location>
        <position position="348"/>
    </location>
    <ligand>
        <name>substrate</name>
    </ligand>
</feature>
<feature type="binding site" evidence="7">
    <location>
        <position position="238"/>
    </location>
    <ligand>
        <name>substrate</name>
    </ligand>
</feature>
<dbReference type="PANTHER" id="PTHR23429:SF0">
    <property type="entry name" value="GLUCOSE-6-PHOSPHATE 1-DEHYDROGENASE"/>
    <property type="match status" value="1"/>
</dbReference>
<name>A0A0J8GFF4_9LIST</name>
<dbReference type="Gene3D" id="3.30.360.10">
    <property type="entry name" value="Dihydrodipicolinate Reductase, domain 2"/>
    <property type="match status" value="1"/>
</dbReference>
<evidence type="ECO:0000313" key="11">
    <source>
        <dbReference type="Proteomes" id="UP000052258"/>
    </source>
</evidence>
<evidence type="ECO:0000256" key="3">
    <source>
        <dbReference type="ARBA" id="ARBA00022526"/>
    </source>
</evidence>
<dbReference type="InterPro" id="IPR019796">
    <property type="entry name" value="G6P_DH_AS"/>
</dbReference>
<evidence type="ECO:0000256" key="5">
    <source>
        <dbReference type="ARBA" id="ARBA00023002"/>
    </source>
</evidence>
<comment type="caution">
    <text evidence="7">Lacks conserved residue(s) required for the propagation of feature annotation.</text>
</comment>
<dbReference type="EC" id="1.1.1.49" evidence="7"/>
<evidence type="ECO:0000259" key="9">
    <source>
        <dbReference type="Pfam" id="PF02781"/>
    </source>
</evidence>
<comment type="catalytic activity">
    <reaction evidence="7">
        <text>D-glucose 6-phosphate + NADP(+) = 6-phospho-D-glucono-1,5-lactone + NADPH + H(+)</text>
        <dbReference type="Rhea" id="RHEA:15841"/>
        <dbReference type="ChEBI" id="CHEBI:15378"/>
        <dbReference type="ChEBI" id="CHEBI:57783"/>
        <dbReference type="ChEBI" id="CHEBI:57955"/>
        <dbReference type="ChEBI" id="CHEBI:58349"/>
        <dbReference type="ChEBI" id="CHEBI:61548"/>
        <dbReference type="EC" id="1.1.1.49"/>
    </reaction>
</comment>
<dbReference type="InterPro" id="IPR022674">
    <property type="entry name" value="G6P_DH_NAD-bd"/>
</dbReference>
<dbReference type="SMR" id="A0A0J8GFF4"/>
<dbReference type="OrthoDB" id="9802739at2"/>
<dbReference type="PIRSF" id="PIRSF000110">
    <property type="entry name" value="G6PD"/>
    <property type="match status" value="1"/>
</dbReference>
<dbReference type="GO" id="GO:0005829">
    <property type="term" value="C:cytosol"/>
    <property type="evidence" value="ECO:0007669"/>
    <property type="project" value="TreeGrafter"/>
</dbReference>
<dbReference type="PRINTS" id="PR00079">
    <property type="entry name" value="G6PDHDRGNASE"/>
</dbReference>
<comment type="similarity">
    <text evidence="2 7">Belongs to the glucose-6-phosphate dehydrogenase family.</text>
</comment>